<evidence type="ECO:0000256" key="1">
    <source>
        <dbReference type="SAM" id="MobiDB-lite"/>
    </source>
</evidence>
<protein>
    <submittedName>
        <fullName evidence="2">Uncharacterized protein</fullName>
    </submittedName>
</protein>
<feature type="region of interest" description="Disordered" evidence="1">
    <location>
        <begin position="1"/>
        <end position="22"/>
    </location>
</feature>
<organism evidence="2 3">
    <name type="scientific">Paludibacterium denitrificans</name>
    <dbReference type="NCBI Taxonomy" id="2675226"/>
    <lineage>
        <taxon>Bacteria</taxon>
        <taxon>Pseudomonadati</taxon>
        <taxon>Pseudomonadota</taxon>
        <taxon>Betaproteobacteria</taxon>
        <taxon>Neisseriales</taxon>
        <taxon>Chromobacteriaceae</taxon>
        <taxon>Paludibacterium</taxon>
    </lineage>
</organism>
<reference evidence="2 3" key="1">
    <citation type="submission" date="2019-11" db="EMBL/GenBank/DDBJ databases">
        <title>Draft genome sequence of Paludibacterium sp. dN18-1.</title>
        <authorList>
            <person name="Im W.-T."/>
        </authorList>
    </citation>
    <scope>NUCLEOTIDE SEQUENCE [LARGE SCALE GENOMIC DNA]</scope>
    <source>
        <strain evidence="3">dN 18-1</strain>
    </source>
</reference>
<dbReference type="EMBL" id="WLYX01000001">
    <property type="protein sequence ID" value="MTD32505.1"/>
    <property type="molecule type" value="Genomic_DNA"/>
</dbReference>
<dbReference type="Proteomes" id="UP000446658">
    <property type="component" value="Unassembled WGS sequence"/>
</dbReference>
<comment type="caution">
    <text evidence="2">The sequence shown here is derived from an EMBL/GenBank/DDBJ whole genome shotgun (WGS) entry which is preliminary data.</text>
</comment>
<accession>A0A844GD47</accession>
<gene>
    <name evidence="2" type="ORF">GKE73_01965</name>
</gene>
<evidence type="ECO:0000313" key="3">
    <source>
        <dbReference type="Proteomes" id="UP000446658"/>
    </source>
</evidence>
<sequence length="244" mass="27309">MHDVGHAISSCPEWQRDGNHRSGRARARRRLLVAIPLSTPARIPSHLYRSMGMSYAAFAQGNNGKPYKLPEKSLFKSAVDSSGWKLLSEFYTPPLQGQHYVGYIDSSGNLHDGETVPSDAAAVLWYRNDYTGKPEDDPRCESAVIAIAKRVVQTLTERWRITVKAPDSITALGEMKKQGQTASIDAEAVRSTPQPGRTRPPCYRKWAPPRSTSPVWPMPPERTPIWPSRHWLPLPGARFWNPTA</sequence>
<name>A0A844GD47_9NEIS</name>
<feature type="region of interest" description="Disordered" evidence="1">
    <location>
        <begin position="178"/>
        <end position="214"/>
    </location>
</feature>
<proteinExistence type="predicted"/>
<evidence type="ECO:0000313" key="2">
    <source>
        <dbReference type="EMBL" id="MTD32505.1"/>
    </source>
</evidence>
<keyword evidence="3" id="KW-1185">Reference proteome</keyword>
<dbReference type="AlphaFoldDB" id="A0A844GD47"/>